<dbReference type="Gene3D" id="2.40.10.10">
    <property type="entry name" value="Trypsin-like serine proteases"/>
    <property type="match status" value="1"/>
</dbReference>
<dbReference type="SMART" id="SM00020">
    <property type="entry name" value="Tryp_SPc"/>
    <property type="match status" value="1"/>
</dbReference>
<evidence type="ECO:0000256" key="1">
    <source>
        <dbReference type="ARBA" id="ARBA00022670"/>
    </source>
</evidence>
<protein>
    <submittedName>
        <fullName evidence="8">Chymotrypsin-like protease CTRL-1</fullName>
    </submittedName>
</protein>
<evidence type="ECO:0000256" key="6">
    <source>
        <dbReference type="SAM" id="MobiDB-lite"/>
    </source>
</evidence>
<feature type="compositionally biased region" description="Basic residues" evidence="6">
    <location>
        <begin position="40"/>
        <end position="49"/>
    </location>
</feature>
<reference evidence="8 9" key="1">
    <citation type="submission" date="2022-01" db="EMBL/GenBank/DDBJ databases">
        <title>A high-quality chromosome-level genome assembly of rohu carp, Labeo rohita.</title>
        <authorList>
            <person name="Arick M.A. II"/>
            <person name="Hsu C.-Y."/>
            <person name="Magbanua Z."/>
            <person name="Pechanova O."/>
            <person name="Grover C."/>
            <person name="Miller E."/>
            <person name="Thrash A."/>
            <person name="Ezzel L."/>
            <person name="Alam S."/>
            <person name="Benzie J."/>
            <person name="Hamilton M."/>
            <person name="Karsi A."/>
            <person name="Lawrence M.L."/>
            <person name="Peterson D.G."/>
        </authorList>
    </citation>
    <scope>NUCLEOTIDE SEQUENCE [LARGE SCALE GENOMIC DNA]</scope>
    <source>
        <strain evidence="9">BAU-BD-2019</strain>
        <tissue evidence="8">Blood</tissue>
    </source>
</reference>
<evidence type="ECO:0000256" key="4">
    <source>
        <dbReference type="ARBA" id="ARBA00023157"/>
    </source>
</evidence>
<evidence type="ECO:0000313" key="9">
    <source>
        <dbReference type="Proteomes" id="UP000830375"/>
    </source>
</evidence>
<evidence type="ECO:0000313" key="8">
    <source>
        <dbReference type="EMBL" id="KAI2646841.1"/>
    </source>
</evidence>
<feature type="compositionally biased region" description="Basic and acidic residues" evidence="6">
    <location>
        <begin position="50"/>
        <end position="59"/>
    </location>
</feature>
<proteinExistence type="predicted"/>
<dbReference type="PANTHER" id="PTHR24252:SF7">
    <property type="entry name" value="HYALIN"/>
    <property type="match status" value="1"/>
</dbReference>
<feature type="region of interest" description="Disordered" evidence="6">
    <location>
        <begin position="38"/>
        <end position="59"/>
    </location>
</feature>
<dbReference type="InterPro" id="IPR001254">
    <property type="entry name" value="Trypsin_dom"/>
</dbReference>
<dbReference type="Proteomes" id="UP000830375">
    <property type="component" value="Unassembled WGS sequence"/>
</dbReference>
<keyword evidence="3 5" id="KW-0720">Serine protease</keyword>
<keyword evidence="2 5" id="KW-0378">Hydrolase</keyword>
<dbReference type="InterPro" id="IPR033116">
    <property type="entry name" value="TRYPSIN_SER"/>
</dbReference>
<sequence length="293" mass="32289">MGKCKDLSKFDKGQIVLARQLSQRISIAESVQKIGPAKISARRSPRRSVSKTEKTLPEDEHHVVGGHPVIDNVWPWQVSIQTPRGKLICGGSLIDKNWVLTAAHCSVRPRYHKVVLGQNELGYNDEFVQIRKIAKVITHPDYNKQTTHNNDIALLKLSSPARMTSRISPICLPSSFPSINPGTLCVTTGWGVTANELNPRVLQEATIPIVSQDRCRQVWDMNSITDTMICAGASGASSCQGDSGGPLMCQSSGVWYQVGIVSWGDEDCVLDSPVIYTRVSYFQTWISEIITSN</sequence>
<dbReference type="InterPro" id="IPR009003">
    <property type="entry name" value="Peptidase_S1_PA"/>
</dbReference>
<dbReference type="PROSITE" id="PS00134">
    <property type="entry name" value="TRYPSIN_HIS"/>
    <property type="match status" value="1"/>
</dbReference>
<evidence type="ECO:0000256" key="2">
    <source>
        <dbReference type="ARBA" id="ARBA00022801"/>
    </source>
</evidence>
<evidence type="ECO:0000256" key="3">
    <source>
        <dbReference type="ARBA" id="ARBA00022825"/>
    </source>
</evidence>
<dbReference type="InterPro" id="IPR018114">
    <property type="entry name" value="TRYPSIN_HIS"/>
</dbReference>
<dbReference type="EMBL" id="JACTAM010000807">
    <property type="protein sequence ID" value="KAI2646841.1"/>
    <property type="molecule type" value="Genomic_DNA"/>
</dbReference>
<dbReference type="PANTHER" id="PTHR24252">
    <property type="entry name" value="ACROSIN-RELATED"/>
    <property type="match status" value="1"/>
</dbReference>
<keyword evidence="9" id="KW-1185">Reference proteome</keyword>
<dbReference type="PROSITE" id="PS50240">
    <property type="entry name" value="TRYPSIN_DOM"/>
    <property type="match status" value="1"/>
</dbReference>
<dbReference type="PROSITE" id="PS00135">
    <property type="entry name" value="TRYPSIN_SER"/>
    <property type="match status" value="1"/>
</dbReference>
<dbReference type="InterPro" id="IPR043504">
    <property type="entry name" value="Peptidase_S1_PA_chymotrypsin"/>
</dbReference>
<organism evidence="8 9">
    <name type="scientific">Labeo rohita</name>
    <name type="common">Indian major carp</name>
    <name type="synonym">Cyprinus rohita</name>
    <dbReference type="NCBI Taxonomy" id="84645"/>
    <lineage>
        <taxon>Eukaryota</taxon>
        <taxon>Metazoa</taxon>
        <taxon>Chordata</taxon>
        <taxon>Craniata</taxon>
        <taxon>Vertebrata</taxon>
        <taxon>Euteleostomi</taxon>
        <taxon>Actinopterygii</taxon>
        <taxon>Neopterygii</taxon>
        <taxon>Teleostei</taxon>
        <taxon>Ostariophysi</taxon>
        <taxon>Cypriniformes</taxon>
        <taxon>Cyprinidae</taxon>
        <taxon>Labeoninae</taxon>
        <taxon>Labeonini</taxon>
        <taxon>Labeo</taxon>
    </lineage>
</organism>
<evidence type="ECO:0000256" key="5">
    <source>
        <dbReference type="RuleBase" id="RU363034"/>
    </source>
</evidence>
<feature type="domain" description="Peptidase S1" evidence="7">
    <location>
        <begin position="63"/>
        <end position="291"/>
    </location>
</feature>
<dbReference type="SUPFAM" id="SSF50494">
    <property type="entry name" value="Trypsin-like serine proteases"/>
    <property type="match status" value="1"/>
</dbReference>
<dbReference type="CDD" id="cd00190">
    <property type="entry name" value="Tryp_SPc"/>
    <property type="match status" value="1"/>
</dbReference>
<dbReference type="Pfam" id="PF00089">
    <property type="entry name" value="Trypsin"/>
    <property type="match status" value="1"/>
</dbReference>
<keyword evidence="4" id="KW-1015">Disulfide bond</keyword>
<name>A0ABQ8LB08_LABRO</name>
<dbReference type="PRINTS" id="PR00722">
    <property type="entry name" value="CHYMOTRYPSIN"/>
</dbReference>
<gene>
    <name evidence="8" type="ORF">H4Q32_029254</name>
</gene>
<keyword evidence="1 5" id="KW-0645">Protease</keyword>
<dbReference type="InterPro" id="IPR001314">
    <property type="entry name" value="Peptidase_S1A"/>
</dbReference>
<accession>A0ABQ8LB08</accession>
<evidence type="ECO:0000259" key="7">
    <source>
        <dbReference type="PROSITE" id="PS50240"/>
    </source>
</evidence>
<comment type="caution">
    <text evidence="8">The sequence shown here is derived from an EMBL/GenBank/DDBJ whole genome shotgun (WGS) entry which is preliminary data.</text>
</comment>